<evidence type="ECO:0000313" key="2">
    <source>
        <dbReference type="Proteomes" id="UP000030655"/>
    </source>
</evidence>
<evidence type="ECO:0000313" key="1">
    <source>
        <dbReference type="EMBL" id="KCZ80569.1"/>
    </source>
</evidence>
<reference evidence="1 2" key="2">
    <citation type="submission" date="2014-03" db="EMBL/GenBank/DDBJ databases">
        <title>The Genome Sequence of Anncaliia algerae insect isolate PRA339.</title>
        <authorList>
            <consortium name="The Broad Institute Genome Sequencing Platform"/>
            <consortium name="The Broad Institute Genome Sequencing Center for Infectious Disease"/>
            <person name="Cuomo C."/>
            <person name="Becnel J."/>
            <person name="Sanscrainte N."/>
            <person name="Walker B."/>
            <person name="Young S.K."/>
            <person name="Zeng Q."/>
            <person name="Gargeya S."/>
            <person name="Fitzgerald M."/>
            <person name="Haas B."/>
            <person name="Abouelleil A."/>
            <person name="Alvarado L."/>
            <person name="Arachchi H.M."/>
            <person name="Berlin A.M."/>
            <person name="Chapman S.B."/>
            <person name="Dewar J."/>
            <person name="Goldberg J."/>
            <person name="Griggs A."/>
            <person name="Gujja S."/>
            <person name="Hansen M."/>
            <person name="Howarth C."/>
            <person name="Imamovic A."/>
            <person name="Larimer J."/>
            <person name="McCowan C."/>
            <person name="Murphy C."/>
            <person name="Neiman D."/>
            <person name="Pearson M."/>
            <person name="Priest M."/>
            <person name="Roberts A."/>
            <person name="Saif S."/>
            <person name="Shea T."/>
            <person name="Sisk P."/>
            <person name="Sykes S."/>
            <person name="Wortman J."/>
            <person name="Nusbaum C."/>
            <person name="Birren B."/>
        </authorList>
    </citation>
    <scope>NUCLEOTIDE SEQUENCE [LARGE SCALE GENOMIC DNA]</scope>
    <source>
        <strain evidence="1 2">PRA339</strain>
    </source>
</reference>
<accession>A0A059F0R7</accession>
<dbReference type="Proteomes" id="UP000030655">
    <property type="component" value="Unassembled WGS sequence"/>
</dbReference>
<dbReference type="STRING" id="1288291.A0A059F0R7"/>
<sequence>MQEEEKMNKAVKIDISKTHEPNYYKKLFLDIINDNISKQKAFFCSLPTNVDLPGLYKTLDQPTLFLEGREIIQALFNGAIICNKPFPFTLFLLDWNNKRAQLNFVSYILENKIDLSSSTGLTKIIKPDYITDTVYYLNSVELFKCIAGINNRSLIMKIKQECPEMCVLGISHVLPKFADIFDDLFLKTIDKYRQLNSMYSGDKSYTGHYTDFKNAFYSYQDPSVTKNSNLFAEPSSIVLQVQREEMKVIEKQSYILNILLIQKKVIHKLSLIPLNVALNLVIENNCFEQVLSLNSELSYNILLLGYQTGLYDLRTILAFRSKNDLFIHNLLVYLLNKNIEFIIPVVNALCMSLNTLKPDTLALYAKLKEKLETHYLFLPFSSLNFNNKLENEIMSDNNEIRTEKYVYPKYIKEKIDYFTQEDVERMENNVKIFYNYRSSTVEKNLESFKNIPKLKKIFKGTIYQRNFVNKLATYFINNLDPFVEEMYEEGLLCENQAKIAAKIISFYKAKKQKTILEIKKKNQTFVTNFGLEALDKDFINTYEHLFKFKLDKFTHEHMFKYICNFLLVRDWLSVVEFCYELKNESFTENFINHLLIIIKSYLNRLNERADKKEKELDYYNVTWFINTGLVLSELVSRKYNFLSIDMFDFKSVIQKSCILVANELMYFICYFFLNSKNRIFTGKLRYIKKVLHEIMAYKDELPFIRINLDLRPIKENDMVEGKSEFNYYLIEETVKRLSYFNEKYSYTSNVKRILADYYEFIYLPSNVVFKSEYLANYSLPDNVYSSIIQMAIDVSVRDICKIFVDRTIITVEKTIHEMQKLYNYKNSHNAFLNLSTRLIHINSYEPLTTCIKNNIINFLKLCNLDINKISITHIIDSNIDLCITLLKREVFTRINNNKYHKEKIIVDGKKLVNVDILNNLVTYEPIIIKELKDEDLEKIKSKLTGITRDIPNTKLYVLTEQWRNFVVALEAYEHYETLDDLDEYHMEESICKFENNNKDLKQTLRELSIKDTVIRSNKLKENKFIGIKYFSELKTRKETVIIQARLLLNLLINSEEVDSLSETLCKHIVGYLQHKILHFMFLFLTEIFTISFYSYLAVKHYLLYSNLPFNKLIYYCIENRIIPVLEFDQLTSLDKKDLSQKSLEDEIQRLKTIVNLLVLRNKKISTIYDFVYTLERISKYNNIGFIDHMVVNLRGFNLTESIEVFEEFVLINKFSFHKKLDFSEFIRDRKAEKIKQLTSLDPAEENSFILRELYNAMNFSWDNFLKYHRKYPEFAFYKLDALIENCTETILLMRVFKDMVESSISIDNLIFFKFINRGLYKFYNRNDIIENFRRMSDESNPFLIFLRGLIQIPQFVLLLFKFSPQSLKYAALVIDLINLAPSLLKYAIVYFTELYVYSSDVENNLYENGRVEMINYEGGVEYKFVTENDKNSYLQSLDKPMVKAKMVMNKEFKYIKGKKEGALICKCKYCEEINHLNPLLLEENDLINKKDYGFKTKRYDLEDSINPFEILSLGCKKYFALFCYLVSPKYPELKNIFMTTYIPNNDSLKKLDYFKIRNLLNKKISAWAYRKYKGYIVAVVDSLANHYFDEIYLIIKENYKVNELINCLQARVSCFNAPICISKAMDIVNMSNIIKY</sequence>
<reference evidence="2" key="1">
    <citation type="submission" date="2013-02" db="EMBL/GenBank/DDBJ databases">
        <authorList>
            <consortium name="The Broad Institute Genome Sequencing Platform"/>
            <person name="Cuomo C."/>
            <person name="Becnel J."/>
            <person name="Sanscrainte N."/>
            <person name="Walker B."/>
            <person name="Young S.K."/>
            <person name="Zeng Q."/>
            <person name="Gargeya S."/>
            <person name="Fitzgerald M."/>
            <person name="Haas B."/>
            <person name="Abouelleil A."/>
            <person name="Alvarado L."/>
            <person name="Arachchi H.M."/>
            <person name="Berlin A.M."/>
            <person name="Chapman S.B."/>
            <person name="Dewar J."/>
            <person name="Goldberg J."/>
            <person name="Griggs A."/>
            <person name="Gujja S."/>
            <person name="Hansen M."/>
            <person name="Howarth C."/>
            <person name="Imamovic A."/>
            <person name="Larimer J."/>
            <person name="McCowan C."/>
            <person name="Murphy C."/>
            <person name="Neiman D."/>
            <person name="Pearson M."/>
            <person name="Priest M."/>
            <person name="Roberts A."/>
            <person name="Saif S."/>
            <person name="Shea T."/>
            <person name="Sisk P."/>
            <person name="Sykes S."/>
            <person name="Wortman J."/>
            <person name="Nusbaum C."/>
            <person name="Birren B."/>
        </authorList>
    </citation>
    <scope>NUCLEOTIDE SEQUENCE [LARGE SCALE GENOMIC DNA]</scope>
    <source>
        <strain evidence="2">PRA339</strain>
    </source>
</reference>
<dbReference type="EMBL" id="KK365173">
    <property type="protein sequence ID" value="KCZ80569.1"/>
    <property type="molecule type" value="Genomic_DNA"/>
</dbReference>
<dbReference type="OrthoDB" id="1933107at2759"/>
<name>A0A059F0R7_9MICR</name>
<organism evidence="1 2">
    <name type="scientific">Anncaliia algerae PRA339</name>
    <dbReference type="NCBI Taxonomy" id="1288291"/>
    <lineage>
        <taxon>Eukaryota</taxon>
        <taxon>Fungi</taxon>
        <taxon>Fungi incertae sedis</taxon>
        <taxon>Microsporidia</taxon>
        <taxon>Tubulinosematoidea</taxon>
        <taxon>Tubulinosematidae</taxon>
        <taxon>Anncaliia</taxon>
    </lineage>
</organism>
<protein>
    <submittedName>
        <fullName evidence="1">Uncharacterized protein</fullName>
    </submittedName>
</protein>
<proteinExistence type="predicted"/>
<gene>
    <name evidence="1" type="ORF">H312_02024</name>
</gene>
<keyword evidence="2" id="KW-1185">Reference proteome</keyword>
<dbReference type="HOGENOM" id="CLU_242991_0_0_1"/>
<dbReference type="VEuPathDB" id="MicrosporidiaDB:H312_02024"/>